<dbReference type="PANTHER" id="PTHR16469">
    <property type="entry name" value="UBIQUITIN-ASSOCIATED AND SH3 DOMAIN-CONTAINING BA-RELATED"/>
    <property type="match status" value="1"/>
</dbReference>
<keyword evidence="2" id="KW-1185">Reference proteome</keyword>
<dbReference type="SMART" id="SM00855">
    <property type="entry name" value="PGAM"/>
    <property type="match status" value="1"/>
</dbReference>
<sequence>MVLETIYIVRHGFRMTWSVDPHTIQYFSRIPTPTGIPTDPALTSYGESQAEQLGDHVVGLDPPVDQVLSSPYYRCLQTIGPAVRKLQKQKGYKTGIIVDNGFEEWFGATGDHRTHPRPATVQVLREHFRHLELHEHPDGPAIVPAPTGETVDGLHDRVAYALHRTIERADAAGWKSIIVCSHAAAIIAVGRALTGQMPEDYTKDDFHCYTAGMSQYRRRNSPGSPDENIAPWSKTRPEIIPDTKWRGQGVKGGWECIENSQTSYLKGGSERGWKFSGDESFLKDPNGFNDGMNEMQVAEKLKASML</sequence>
<dbReference type="CDD" id="cd07067">
    <property type="entry name" value="HP_PGM_like"/>
    <property type="match status" value="1"/>
</dbReference>
<protein>
    <recommendedName>
        <fullName evidence="3">Transcription factor TFIIIC triple barrel domain-containing protein</fullName>
    </recommendedName>
</protein>
<dbReference type="OrthoDB" id="414418at2759"/>
<dbReference type="SUPFAM" id="SSF53254">
    <property type="entry name" value="Phosphoglycerate mutase-like"/>
    <property type="match status" value="1"/>
</dbReference>
<gene>
    <name evidence="1" type="ORF">FKW77_009481</name>
</gene>
<dbReference type="Proteomes" id="UP000316270">
    <property type="component" value="Chromosome 9"/>
</dbReference>
<dbReference type="InterPro" id="IPR051710">
    <property type="entry name" value="Phosphatase_SH3-domain"/>
</dbReference>
<dbReference type="InterPro" id="IPR013078">
    <property type="entry name" value="His_Pase_superF_clade-1"/>
</dbReference>
<name>A0A517LCZ4_9PEZI</name>
<accession>A0A517LCZ4</accession>
<evidence type="ECO:0008006" key="3">
    <source>
        <dbReference type="Google" id="ProtNLM"/>
    </source>
</evidence>
<evidence type="ECO:0000313" key="1">
    <source>
        <dbReference type="EMBL" id="QDS73518.1"/>
    </source>
</evidence>
<proteinExistence type="predicted"/>
<dbReference type="InterPro" id="IPR029033">
    <property type="entry name" value="His_PPase_superfam"/>
</dbReference>
<dbReference type="EMBL" id="CP042193">
    <property type="protein sequence ID" value="QDS73518.1"/>
    <property type="molecule type" value="Genomic_DNA"/>
</dbReference>
<dbReference type="PANTHER" id="PTHR16469:SF51">
    <property type="entry name" value="TRANSCRIPTION FACTOR TAU 55 KDA SUBUNIT"/>
    <property type="match status" value="1"/>
</dbReference>
<dbReference type="Gene3D" id="3.40.50.1240">
    <property type="entry name" value="Phosphoglycerate mutase-like"/>
    <property type="match status" value="1"/>
</dbReference>
<dbReference type="STRING" id="50376.A0A517LCZ4"/>
<organism evidence="1 2">
    <name type="scientific">Venturia effusa</name>
    <dbReference type="NCBI Taxonomy" id="50376"/>
    <lineage>
        <taxon>Eukaryota</taxon>
        <taxon>Fungi</taxon>
        <taxon>Dikarya</taxon>
        <taxon>Ascomycota</taxon>
        <taxon>Pezizomycotina</taxon>
        <taxon>Dothideomycetes</taxon>
        <taxon>Pleosporomycetidae</taxon>
        <taxon>Venturiales</taxon>
        <taxon>Venturiaceae</taxon>
        <taxon>Venturia</taxon>
    </lineage>
</organism>
<evidence type="ECO:0000313" key="2">
    <source>
        <dbReference type="Proteomes" id="UP000316270"/>
    </source>
</evidence>
<reference evidence="1 2" key="1">
    <citation type="submission" date="2019-07" db="EMBL/GenBank/DDBJ databases">
        <title>Finished genome of Venturia effusa.</title>
        <authorList>
            <person name="Young C.A."/>
            <person name="Cox M.P."/>
            <person name="Ganley A.R.D."/>
            <person name="David W.J."/>
        </authorList>
    </citation>
    <scope>NUCLEOTIDE SEQUENCE [LARGE SCALE GENOMIC DNA]</scope>
    <source>
        <strain evidence="2">albino</strain>
    </source>
</reference>
<dbReference type="AlphaFoldDB" id="A0A517LCZ4"/>
<dbReference type="Pfam" id="PF00300">
    <property type="entry name" value="His_Phos_1"/>
    <property type="match status" value="1"/>
</dbReference>